<keyword evidence="2 4" id="KW-0067">ATP-binding</keyword>
<accession>A0A2Z4Y7U2</accession>
<dbReference type="SMART" id="SM00382">
    <property type="entry name" value="AAA"/>
    <property type="match status" value="1"/>
</dbReference>
<dbReference type="AlphaFoldDB" id="A0A2Z4Y7U2"/>
<dbReference type="PANTHER" id="PTHR43582">
    <property type="entry name" value="LINEARMYCIN RESISTANCE ATP-BINDING PROTEIN LNRL"/>
    <property type="match status" value="1"/>
</dbReference>
<keyword evidence="1" id="KW-0547">Nucleotide-binding</keyword>
<evidence type="ECO:0000256" key="1">
    <source>
        <dbReference type="ARBA" id="ARBA00022741"/>
    </source>
</evidence>
<dbReference type="PROSITE" id="PS50893">
    <property type="entry name" value="ABC_TRANSPORTER_2"/>
    <property type="match status" value="1"/>
</dbReference>
<dbReference type="Gene3D" id="3.40.50.300">
    <property type="entry name" value="P-loop containing nucleotide triphosphate hydrolases"/>
    <property type="match status" value="1"/>
</dbReference>
<dbReference type="InterPro" id="IPR003439">
    <property type="entry name" value="ABC_transporter-like_ATP-bd"/>
</dbReference>
<reference evidence="4 5" key="1">
    <citation type="submission" date="2018-05" db="EMBL/GenBank/DDBJ databases">
        <title>A metagenomic window into the 2 km-deep terrestrial subsurface aquifer revealed taxonomically and functionally diverse microbial community comprising novel uncultured bacterial lineages.</title>
        <authorList>
            <person name="Kadnikov V.V."/>
            <person name="Mardanov A.V."/>
            <person name="Beletsky A.V."/>
            <person name="Banks D."/>
            <person name="Pimenov N.V."/>
            <person name="Frank Y.A."/>
            <person name="Karnachuk O.V."/>
            <person name="Ravin N.V."/>
        </authorList>
    </citation>
    <scope>NUCLEOTIDE SEQUENCE [LARGE SCALE GENOMIC DNA]</scope>
    <source>
        <strain evidence="4">BY</strain>
    </source>
</reference>
<dbReference type="PANTHER" id="PTHR43582:SF5">
    <property type="entry name" value="ABC TRANSPORTER"/>
    <property type="match status" value="1"/>
</dbReference>
<evidence type="ECO:0000313" key="4">
    <source>
        <dbReference type="EMBL" id="AXA37301.1"/>
    </source>
</evidence>
<proteinExistence type="predicted"/>
<gene>
    <name evidence="4" type="ORF">BRCON_2559</name>
</gene>
<dbReference type="InterPro" id="IPR017871">
    <property type="entry name" value="ABC_transporter-like_CS"/>
</dbReference>
<dbReference type="KEGG" id="schv:BRCON_2559"/>
<protein>
    <submittedName>
        <fullName evidence="4">ABC transporter, ATP-binding protein</fullName>
    </submittedName>
</protein>
<dbReference type="Pfam" id="PF00005">
    <property type="entry name" value="ABC_tran"/>
    <property type="match status" value="1"/>
</dbReference>
<dbReference type="InterPro" id="IPR003593">
    <property type="entry name" value="AAA+_ATPase"/>
</dbReference>
<sequence>MEVERIRYAYGNSLALEEVSLHVEQGEIFALLGPNGSGKTTLFRILTTLLPLQSGAARVAGHDLAHEPAQVRRAIGVVFQSPSLDRKLTARENLIFQGRMYGLHGGLLARRVGDVLDVVGLTQRAHELVERFSGGMQRRLEIAKALLHEPKVLLLDEPTTGLDPTARREVMEHLQKLKATRGVTSVLTTHLMEEADACDRVAILDRGRLVVVGPPDDLKRFVGQEVVLLISPRPEELRSLIAERFGILATVSQEELRIEVPIDLEGGAPRLLVQIVEAFRGLVESARLGRPTLEDVFFHFTGKRLIETQEASSDPRERSAS</sequence>
<dbReference type="PROSITE" id="PS00211">
    <property type="entry name" value="ABC_TRANSPORTER_1"/>
    <property type="match status" value="1"/>
</dbReference>
<dbReference type="GO" id="GO:0005524">
    <property type="term" value="F:ATP binding"/>
    <property type="evidence" value="ECO:0007669"/>
    <property type="project" value="UniProtKB-KW"/>
</dbReference>
<organism evidence="4 5">
    <name type="scientific">Sumerlaea chitinivorans</name>
    <dbReference type="NCBI Taxonomy" id="2250252"/>
    <lineage>
        <taxon>Bacteria</taxon>
        <taxon>Candidatus Sumerlaeota</taxon>
        <taxon>Candidatus Sumerlaeia</taxon>
        <taxon>Candidatus Sumerlaeales</taxon>
        <taxon>Candidatus Sumerlaeaceae</taxon>
        <taxon>Candidatus Sumerlaea</taxon>
    </lineage>
</organism>
<dbReference type="GO" id="GO:0016887">
    <property type="term" value="F:ATP hydrolysis activity"/>
    <property type="evidence" value="ECO:0007669"/>
    <property type="project" value="InterPro"/>
</dbReference>
<evidence type="ECO:0000256" key="2">
    <source>
        <dbReference type="ARBA" id="ARBA00022840"/>
    </source>
</evidence>
<feature type="domain" description="ABC transporter" evidence="3">
    <location>
        <begin position="1"/>
        <end position="231"/>
    </location>
</feature>
<name>A0A2Z4Y7U2_SUMC1</name>
<dbReference type="SUPFAM" id="SSF52540">
    <property type="entry name" value="P-loop containing nucleoside triphosphate hydrolases"/>
    <property type="match status" value="1"/>
</dbReference>
<evidence type="ECO:0000259" key="3">
    <source>
        <dbReference type="PROSITE" id="PS50893"/>
    </source>
</evidence>
<dbReference type="InterPro" id="IPR027417">
    <property type="entry name" value="P-loop_NTPase"/>
</dbReference>
<dbReference type="Proteomes" id="UP000262583">
    <property type="component" value="Chromosome"/>
</dbReference>
<evidence type="ECO:0000313" key="5">
    <source>
        <dbReference type="Proteomes" id="UP000262583"/>
    </source>
</evidence>
<dbReference type="EMBL" id="CP030759">
    <property type="protein sequence ID" value="AXA37301.1"/>
    <property type="molecule type" value="Genomic_DNA"/>
</dbReference>